<name>A0AA36F9A4_OCTVU</name>
<gene>
    <name evidence="1" type="ORF">OCTVUL_1B026659</name>
</gene>
<evidence type="ECO:0000313" key="2">
    <source>
        <dbReference type="Proteomes" id="UP001162480"/>
    </source>
</evidence>
<dbReference type="Proteomes" id="UP001162480">
    <property type="component" value="Chromosome 10"/>
</dbReference>
<organism evidence="1 2">
    <name type="scientific">Octopus vulgaris</name>
    <name type="common">Common octopus</name>
    <dbReference type="NCBI Taxonomy" id="6645"/>
    <lineage>
        <taxon>Eukaryota</taxon>
        <taxon>Metazoa</taxon>
        <taxon>Spiralia</taxon>
        <taxon>Lophotrochozoa</taxon>
        <taxon>Mollusca</taxon>
        <taxon>Cephalopoda</taxon>
        <taxon>Coleoidea</taxon>
        <taxon>Octopodiformes</taxon>
        <taxon>Octopoda</taxon>
        <taxon>Incirrata</taxon>
        <taxon>Octopodidae</taxon>
        <taxon>Octopus</taxon>
    </lineage>
</organism>
<keyword evidence="2" id="KW-1185">Reference proteome</keyword>
<protein>
    <submittedName>
        <fullName evidence="1">Uncharacterized protein</fullName>
    </submittedName>
</protein>
<proteinExistence type="predicted"/>
<accession>A0AA36F9A4</accession>
<dbReference type="EMBL" id="OX597823">
    <property type="protein sequence ID" value="CAI9728944.1"/>
    <property type="molecule type" value="Genomic_DNA"/>
</dbReference>
<evidence type="ECO:0000313" key="1">
    <source>
        <dbReference type="EMBL" id="CAI9728944.1"/>
    </source>
</evidence>
<sequence length="99" mass="9667">MLSIAQVSRLYSLHADVSLAVEGSDGGAFVAGVVGIVCVADVAVVAGVAAVADVEEDTGISIVAVVVGVGNLPAFTDIVFPVVDDAVDAGVGAAFDADH</sequence>
<reference evidence="1" key="1">
    <citation type="submission" date="2023-08" db="EMBL/GenBank/DDBJ databases">
        <authorList>
            <person name="Alioto T."/>
            <person name="Alioto T."/>
            <person name="Gomez Garrido J."/>
        </authorList>
    </citation>
    <scope>NUCLEOTIDE SEQUENCE</scope>
</reference>
<dbReference type="AlphaFoldDB" id="A0AA36F9A4"/>